<feature type="domain" description="Alpha/beta hydrolase fold-3" evidence="1">
    <location>
        <begin position="47"/>
        <end position="169"/>
    </location>
</feature>
<dbReference type="InterPro" id="IPR029058">
    <property type="entry name" value="AB_hydrolase_fold"/>
</dbReference>
<keyword evidence="2" id="KW-0378">Hydrolase</keyword>
<dbReference type="InterPro" id="IPR013094">
    <property type="entry name" value="AB_hydrolase_3"/>
</dbReference>
<comment type="caution">
    <text evidence="2">The sequence shown here is derived from an EMBL/GenBank/DDBJ whole genome shotgun (WGS) entry which is preliminary data.</text>
</comment>
<evidence type="ECO:0000259" key="1">
    <source>
        <dbReference type="Pfam" id="PF07859"/>
    </source>
</evidence>
<dbReference type="Gene3D" id="3.40.50.1820">
    <property type="entry name" value="alpha/beta hydrolase"/>
    <property type="match status" value="1"/>
</dbReference>
<sequence length="330" mass="36610">MATSTSNVSWADCQITTETFKQVGPHPIKVDIVFPPGLKEGKHPLIIAYHGGYLIAGARNFYFMMASWLPSYAASTNAILISPDHRLLPSASVAEILSDLEDLWLWVHSSLPSIIASHTPLSKHSIDLNHILLEGNSAGGFHAAHLALTHHAQIRAAILVYPMVDCLMDHFTIGPPESQLSEDEDRTLWKGDVLDRKIEQARTAGCVTTRVDAEGRLLTRSMAKRGKLGTFFKSDPRTNPLTRVLDPLETDGLPTKVVSGRWILQGKDDTGVPPEGSIAFEKAVLQNSWSTELILDVIHDEPSEHGFDRTWTMADEKLTKRLDWINQAWL</sequence>
<accession>A0AAN6DWF1</accession>
<dbReference type="AlphaFoldDB" id="A0AAN6DWF1"/>
<dbReference type="Pfam" id="PF07859">
    <property type="entry name" value="Abhydrolase_3"/>
    <property type="match status" value="1"/>
</dbReference>
<evidence type="ECO:0000313" key="3">
    <source>
        <dbReference type="Proteomes" id="UP001203852"/>
    </source>
</evidence>
<reference evidence="2" key="1">
    <citation type="journal article" date="2022" name="bioRxiv">
        <title>Deciphering the potential niche of two novel black yeast fungi from a biological soil crust based on their genomes, phenotypes, and melanin regulation.</title>
        <authorList>
            <consortium name="DOE Joint Genome Institute"/>
            <person name="Carr E.C."/>
            <person name="Barton Q."/>
            <person name="Grambo S."/>
            <person name="Sullivan M."/>
            <person name="Renfro C.M."/>
            <person name="Kuo A."/>
            <person name="Pangilinan J."/>
            <person name="Lipzen A."/>
            <person name="Keymanesh K."/>
            <person name="Savage E."/>
            <person name="Barry K."/>
            <person name="Grigoriev I.V."/>
            <person name="Riekhof W.R."/>
            <person name="Harris S.S."/>
        </authorList>
    </citation>
    <scope>NUCLEOTIDE SEQUENCE</scope>
    <source>
        <strain evidence="2">JF 03-4F</strain>
    </source>
</reference>
<dbReference type="InterPro" id="IPR050466">
    <property type="entry name" value="Carboxylest/Gibb_receptor"/>
</dbReference>
<proteinExistence type="predicted"/>
<keyword evidence="3" id="KW-1185">Reference proteome</keyword>
<protein>
    <submittedName>
        <fullName evidence="2">Alpha/Beta hydrolase protein</fullName>
    </submittedName>
</protein>
<dbReference type="GO" id="GO:0016787">
    <property type="term" value="F:hydrolase activity"/>
    <property type="evidence" value="ECO:0007669"/>
    <property type="project" value="UniProtKB-KW"/>
</dbReference>
<dbReference type="Proteomes" id="UP001203852">
    <property type="component" value="Unassembled WGS sequence"/>
</dbReference>
<dbReference type="PANTHER" id="PTHR23024">
    <property type="entry name" value="ARYLACETAMIDE DEACETYLASE"/>
    <property type="match status" value="1"/>
</dbReference>
<organism evidence="2 3">
    <name type="scientific">Exophiala viscosa</name>
    <dbReference type="NCBI Taxonomy" id="2486360"/>
    <lineage>
        <taxon>Eukaryota</taxon>
        <taxon>Fungi</taxon>
        <taxon>Dikarya</taxon>
        <taxon>Ascomycota</taxon>
        <taxon>Pezizomycotina</taxon>
        <taxon>Eurotiomycetes</taxon>
        <taxon>Chaetothyriomycetidae</taxon>
        <taxon>Chaetothyriales</taxon>
        <taxon>Herpotrichiellaceae</taxon>
        <taxon>Exophiala</taxon>
    </lineage>
</organism>
<dbReference type="PANTHER" id="PTHR23024:SF339">
    <property type="entry name" value="ALPHA_BETA HYDROLASE FOLD-3 DOMAIN-CONTAINING PROTEIN"/>
    <property type="match status" value="1"/>
</dbReference>
<evidence type="ECO:0000313" key="2">
    <source>
        <dbReference type="EMBL" id="KAI1612822.1"/>
    </source>
</evidence>
<gene>
    <name evidence="2" type="ORF">EDD36DRAFT_464971</name>
</gene>
<dbReference type="SUPFAM" id="SSF53474">
    <property type="entry name" value="alpha/beta-Hydrolases"/>
    <property type="match status" value="1"/>
</dbReference>
<name>A0AAN6DWF1_9EURO</name>
<dbReference type="EMBL" id="MU404354">
    <property type="protein sequence ID" value="KAI1612822.1"/>
    <property type="molecule type" value="Genomic_DNA"/>
</dbReference>